<dbReference type="EMBL" id="JNBS01000049">
    <property type="protein sequence ID" value="OQS07859.1"/>
    <property type="molecule type" value="Genomic_DNA"/>
</dbReference>
<dbReference type="InterPro" id="IPR036770">
    <property type="entry name" value="Ankyrin_rpt-contain_sf"/>
</dbReference>
<feature type="transmembrane region" description="Helical" evidence="1">
    <location>
        <begin position="258"/>
        <end position="277"/>
    </location>
</feature>
<dbReference type="AlphaFoldDB" id="A0A1W0ACH9"/>
<organism evidence="2 3">
    <name type="scientific">Thraustotheca clavata</name>
    <dbReference type="NCBI Taxonomy" id="74557"/>
    <lineage>
        <taxon>Eukaryota</taxon>
        <taxon>Sar</taxon>
        <taxon>Stramenopiles</taxon>
        <taxon>Oomycota</taxon>
        <taxon>Saprolegniomycetes</taxon>
        <taxon>Saprolegniales</taxon>
        <taxon>Achlyaceae</taxon>
        <taxon>Thraustotheca</taxon>
    </lineage>
</organism>
<dbReference type="Pfam" id="PF13637">
    <property type="entry name" value="Ank_4"/>
    <property type="match status" value="1"/>
</dbReference>
<name>A0A1W0ACH9_9STRA</name>
<gene>
    <name evidence="2" type="ORF">THRCLA_20042</name>
</gene>
<dbReference type="InterPro" id="IPR052050">
    <property type="entry name" value="SecEffector_AnkRepeat"/>
</dbReference>
<dbReference type="STRING" id="74557.A0A1W0ACH9"/>
<feature type="transmembrane region" description="Helical" evidence="1">
    <location>
        <begin position="283"/>
        <end position="303"/>
    </location>
</feature>
<keyword evidence="3" id="KW-1185">Reference proteome</keyword>
<dbReference type="SUPFAM" id="SSF48403">
    <property type="entry name" value="Ankyrin repeat"/>
    <property type="match status" value="1"/>
</dbReference>
<reference evidence="2 3" key="1">
    <citation type="journal article" date="2014" name="Genome Biol. Evol.">
        <title>The secreted proteins of Achlya hypogyna and Thraustotheca clavata identify the ancestral oomycete secretome and reveal gene acquisitions by horizontal gene transfer.</title>
        <authorList>
            <person name="Misner I."/>
            <person name="Blouin N."/>
            <person name="Leonard G."/>
            <person name="Richards T.A."/>
            <person name="Lane C.E."/>
        </authorList>
    </citation>
    <scope>NUCLEOTIDE SEQUENCE [LARGE SCALE GENOMIC DNA]</scope>
    <source>
        <strain evidence="2 3">ATCC 34112</strain>
    </source>
</reference>
<dbReference type="Proteomes" id="UP000243217">
    <property type="component" value="Unassembled WGS sequence"/>
</dbReference>
<dbReference type="PANTHER" id="PTHR46586">
    <property type="entry name" value="ANKYRIN REPEAT-CONTAINING PROTEIN"/>
    <property type="match status" value="1"/>
</dbReference>
<evidence type="ECO:0000313" key="3">
    <source>
        <dbReference type="Proteomes" id="UP000243217"/>
    </source>
</evidence>
<dbReference type="Gene3D" id="1.25.40.20">
    <property type="entry name" value="Ankyrin repeat-containing domain"/>
    <property type="match status" value="1"/>
</dbReference>
<dbReference type="PANTHER" id="PTHR46586:SF3">
    <property type="entry name" value="ANKYRIN REPEAT-CONTAINING PROTEIN"/>
    <property type="match status" value="1"/>
</dbReference>
<evidence type="ECO:0000313" key="2">
    <source>
        <dbReference type="EMBL" id="OQS07859.1"/>
    </source>
</evidence>
<accession>A0A1W0ACH9</accession>
<sequence>MARAVHVLGTRDLFLLIVEFQNGTWKDFIALKPLQRVNFQSKLSPFALDCRDFWVSYARTDFVQTLELVENDYLTPWYRTYGLSRVLRYIDWFQYPGFFTLLINAVHAGRLPVVQFLHHTYGNGCDVRHLIDLAACGGHLEIVGFLHYNGYTGCTTSAMDGAAALGHIQVVQFLHEHRNEGCSVQALDFAAQNGHLETVKFLHINRDEGGTPGAIDFAAQNGHFEVAHYLSQFEISKPSLLWMRFYWAQPGKNQWRHFVLVAGLAGVIFTGIIMAFVYCPWQIDVVLIPLTLLLMLYICVRLLQK</sequence>
<keyword evidence="1" id="KW-1133">Transmembrane helix</keyword>
<keyword evidence="1" id="KW-0472">Membrane</keyword>
<dbReference type="OrthoDB" id="72755at2759"/>
<protein>
    <submittedName>
        <fullName evidence="2">Uncharacterized protein</fullName>
    </submittedName>
</protein>
<evidence type="ECO:0000256" key="1">
    <source>
        <dbReference type="SAM" id="Phobius"/>
    </source>
</evidence>
<dbReference type="InterPro" id="IPR002110">
    <property type="entry name" value="Ankyrin_rpt"/>
</dbReference>
<proteinExistence type="predicted"/>
<comment type="caution">
    <text evidence="2">The sequence shown here is derived from an EMBL/GenBank/DDBJ whole genome shotgun (WGS) entry which is preliminary data.</text>
</comment>
<keyword evidence="1" id="KW-0812">Transmembrane</keyword>